<dbReference type="RefSeq" id="WP_089272594.1">
    <property type="nucleotide sequence ID" value="NZ_FZOC01000002.1"/>
</dbReference>
<gene>
    <name evidence="3" type="ORF">SAMN04488503_1127</name>
</gene>
<dbReference type="InterPro" id="IPR013429">
    <property type="entry name" value="Regulatory_FmdB_Zinc_ribbon"/>
</dbReference>
<accession>A0A238YZL5</accession>
<dbReference type="EMBL" id="FZOC01000002">
    <property type="protein sequence ID" value="SNR76606.1"/>
    <property type="molecule type" value="Genomic_DNA"/>
</dbReference>
<proteinExistence type="predicted"/>
<evidence type="ECO:0000313" key="3">
    <source>
        <dbReference type="EMBL" id="SNR76606.1"/>
    </source>
</evidence>
<feature type="domain" description="Putative regulatory protein FmdB zinc ribbon" evidence="2">
    <location>
        <begin position="1"/>
        <end position="41"/>
    </location>
</feature>
<name>A0A238YZL5_9BACT</name>
<organism evidence="3 4">
    <name type="scientific">Humidesulfovibrio mexicanus</name>
    <dbReference type="NCBI Taxonomy" id="147047"/>
    <lineage>
        <taxon>Bacteria</taxon>
        <taxon>Pseudomonadati</taxon>
        <taxon>Thermodesulfobacteriota</taxon>
        <taxon>Desulfovibrionia</taxon>
        <taxon>Desulfovibrionales</taxon>
        <taxon>Desulfovibrionaceae</taxon>
        <taxon>Humidesulfovibrio</taxon>
    </lineage>
</organism>
<dbReference type="Proteomes" id="UP000198324">
    <property type="component" value="Unassembled WGS sequence"/>
</dbReference>
<evidence type="ECO:0000256" key="1">
    <source>
        <dbReference type="SAM" id="MobiDB-lite"/>
    </source>
</evidence>
<sequence length="82" mass="8329">MPIFEYVCNRCKKQFEELVFSQDEQAVCPSCGSTDTAKLMSCCRGKMGGGAADSDAPVAKASTSSSSGGCAGCSGGNCSSCH</sequence>
<feature type="region of interest" description="Disordered" evidence="1">
    <location>
        <begin position="49"/>
        <end position="82"/>
    </location>
</feature>
<dbReference type="NCBIfam" id="TIGR02605">
    <property type="entry name" value="CxxC_CxxC_SSSS"/>
    <property type="match status" value="1"/>
</dbReference>
<evidence type="ECO:0000313" key="4">
    <source>
        <dbReference type="Proteomes" id="UP000198324"/>
    </source>
</evidence>
<evidence type="ECO:0000259" key="2">
    <source>
        <dbReference type="SMART" id="SM00834"/>
    </source>
</evidence>
<dbReference type="SMART" id="SM00834">
    <property type="entry name" value="CxxC_CXXC_SSSS"/>
    <property type="match status" value="1"/>
</dbReference>
<dbReference type="Pfam" id="PF09723">
    <property type="entry name" value="Zn_ribbon_8"/>
    <property type="match status" value="1"/>
</dbReference>
<dbReference type="OrthoDB" id="9813321at2"/>
<keyword evidence="4" id="KW-1185">Reference proteome</keyword>
<protein>
    <submittedName>
        <fullName evidence="3">Putative regulatory protein, FmdB family</fullName>
    </submittedName>
</protein>
<reference evidence="3 4" key="1">
    <citation type="submission" date="2017-06" db="EMBL/GenBank/DDBJ databases">
        <authorList>
            <person name="Kim H.J."/>
            <person name="Triplett B.A."/>
        </authorList>
    </citation>
    <scope>NUCLEOTIDE SEQUENCE [LARGE SCALE GENOMIC DNA]</scope>
    <source>
        <strain evidence="3 4">DSM 13116</strain>
    </source>
</reference>
<dbReference type="AlphaFoldDB" id="A0A238YZL5"/>